<dbReference type="InterPro" id="IPR001763">
    <property type="entry name" value="Rhodanese-like_dom"/>
</dbReference>
<dbReference type="Gene3D" id="3.40.250.10">
    <property type="entry name" value="Rhodanese-like domain"/>
    <property type="match status" value="1"/>
</dbReference>
<dbReference type="InterPro" id="IPR036873">
    <property type="entry name" value="Rhodanese-like_dom_sf"/>
</dbReference>
<dbReference type="SUPFAM" id="SSF52821">
    <property type="entry name" value="Rhodanese/Cell cycle control phosphatase"/>
    <property type="match status" value="1"/>
</dbReference>
<dbReference type="SMART" id="SM00450">
    <property type="entry name" value="RHOD"/>
    <property type="match status" value="1"/>
</dbReference>
<dbReference type="EMBL" id="PEIB01000033">
    <property type="protein sequence ID" value="RXJ71721.1"/>
    <property type="molecule type" value="Genomic_DNA"/>
</dbReference>
<dbReference type="PANTHER" id="PTHR44086">
    <property type="entry name" value="THIOSULFATE SULFURTRANSFERASE RDL2, MITOCHONDRIAL-RELATED"/>
    <property type="match status" value="1"/>
</dbReference>
<evidence type="ECO:0000313" key="2">
    <source>
        <dbReference type="EMBL" id="RXJ71721.1"/>
    </source>
</evidence>
<dbReference type="AlphaFoldDB" id="A0A4Q0YRY7"/>
<dbReference type="Pfam" id="PF00581">
    <property type="entry name" value="Rhodanese"/>
    <property type="match status" value="1"/>
</dbReference>
<comment type="caution">
    <text evidence="2">The sequence shown here is derived from an EMBL/GenBank/DDBJ whole genome shotgun (WGS) entry which is preliminary data.</text>
</comment>
<dbReference type="PROSITE" id="PS50206">
    <property type="entry name" value="RHODANESE_3"/>
    <property type="match status" value="1"/>
</dbReference>
<dbReference type="GO" id="GO:0004792">
    <property type="term" value="F:thiosulfate-cyanide sulfurtransferase activity"/>
    <property type="evidence" value="ECO:0007669"/>
    <property type="project" value="TreeGrafter"/>
</dbReference>
<proteinExistence type="predicted"/>
<dbReference type="CDD" id="cd00158">
    <property type="entry name" value="RHOD"/>
    <property type="match status" value="1"/>
</dbReference>
<name>A0A4Q0YRY7_9GAMM</name>
<dbReference type="PANTHER" id="PTHR44086:SF13">
    <property type="entry name" value="THIOSULFATE SULFURTRANSFERASE PSPE"/>
    <property type="match status" value="1"/>
</dbReference>
<keyword evidence="3" id="KW-1185">Reference proteome</keyword>
<reference evidence="2 3" key="1">
    <citation type="submission" date="2017-10" db="EMBL/GenBank/DDBJ databases">
        <title>Nyctiphanis sp. nov., isolated from the stomach of the euphausiid Nyctiphanes simplex (Hansen, 1911) in the Gulf of California.</title>
        <authorList>
            <person name="Gomez-Gil B."/>
            <person name="Aguilar-Mendez M."/>
            <person name="Lopez-Cortes A."/>
            <person name="Gomez-Gutierrez J."/>
            <person name="Roque A."/>
            <person name="Lang E."/>
            <person name="Gonzalez-Castillo A."/>
        </authorList>
    </citation>
    <scope>NUCLEOTIDE SEQUENCE [LARGE SCALE GENOMIC DNA]</scope>
    <source>
        <strain evidence="2 3">CAIM 600</strain>
    </source>
</reference>
<gene>
    <name evidence="2" type="ORF">CS022_19940</name>
</gene>
<accession>A0A4Q0YRY7</accession>
<evidence type="ECO:0000313" key="3">
    <source>
        <dbReference type="Proteomes" id="UP000290287"/>
    </source>
</evidence>
<dbReference type="Proteomes" id="UP000290287">
    <property type="component" value="Unassembled WGS sequence"/>
</dbReference>
<dbReference type="OrthoDB" id="9814704at2"/>
<dbReference type="RefSeq" id="WP_129123696.1">
    <property type="nucleotide sequence ID" value="NZ_PEIB01000033.1"/>
</dbReference>
<organism evidence="2 3">
    <name type="scientific">Veronia nyctiphanis</name>
    <dbReference type="NCBI Taxonomy" id="1278244"/>
    <lineage>
        <taxon>Bacteria</taxon>
        <taxon>Pseudomonadati</taxon>
        <taxon>Pseudomonadota</taxon>
        <taxon>Gammaproteobacteria</taxon>
        <taxon>Vibrionales</taxon>
        <taxon>Vibrionaceae</taxon>
        <taxon>Veronia</taxon>
    </lineage>
</organism>
<evidence type="ECO:0000259" key="1">
    <source>
        <dbReference type="PROSITE" id="PS50206"/>
    </source>
</evidence>
<feature type="domain" description="Rhodanese" evidence="1">
    <location>
        <begin position="27"/>
        <end position="124"/>
    </location>
</feature>
<protein>
    <submittedName>
        <fullName evidence="2">Rhodanese</fullName>
    </submittedName>
</protein>
<sequence>MLLTSNDLVKKAKLRITEIPDNVFLADKDRFVLIDVREKNEVDGGIIEGATHIPRGTLEMNIHKHLKEVTGSDYIDNVAIALYCRSGARSALAAESLQQMGFEDVYSLRGGITQWKDDGYPLVNVIN</sequence>